<dbReference type="SUPFAM" id="SSF51294">
    <property type="entry name" value="Hedgehog/intein (Hint) domain"/>
    <property type="match status" value="1"/>
</dbReference>
<dbReference type="PROSITE" id="PS50817">
    <property type="entry name" value="INTEIN_N_TER"/>
    <property type="match status" value="1"/>
</dbReference>
<dbReference type="InterPro" id="IPR003587">
    <property type="entry name" value="Hint_dom_N"/>
</dbReference>
<evidence type="ECO:0000256" key="2">
    <source>
        <dbReference type="ARBA" id="ARBA00001946"/>
    </source>
</evidence>
<dbReference type="InterPro" id="IPR013506">
    <property type="entry name" value="Topo_IIA_bsu_dom2"/>
</dbReference>
<dbReference type="SMART" id="SM00387">
    <property type="entry name" value="HATPase_c"/>
    <property type="match status" value="1"/>
</dbReference>
<dbReference type="PRINTS" id="PR00418">
    <property type="entry name" value="TPI2FAMILY"/>
</dbReference>
<dbReference type="PANTHER" id="PTHR45866">
    <property type="entry name" value="DNA GYRASE/TOPOISOMERASE SUBUNIT B"/>
    <property type="match status" value="1"/>
</dbReference>
<dbReference type="InterPro" id="IPR006171">
    <property type="entry name" value="TOPRIM_dom"/>
</dbReference>
<dbReference type="Pfam" id="PF00986">
    <property type="entry name" value="DNA_gyraseB_C"/>
    <property type="match status" value="1"/>
</dbReference>
<dbReference type="PROSITE" id="PS50818">
    <property type="entry name" value="INTEIN_C_TER"/>
    <property type="match status" value="1"/>
</dbReference>
<comment type="catalytic activity">
    <reaction evidence="1">
        <text>ATP-dependent breakage, passage and rejoining of double-stranded DNA.</text>
        <dbReference type="EC" id="5.6.2.2"/>
    </reaction>
</comment>
<dbReference type="Gene3D" id="3.30.565.10">
    <property type="entry name" value="Histidine kinase-like ATPase, C-terminal domain"/>
    <property type="match status" value="1"/>
</dbReference>
<gene>
    <name evidence="13" type="ORF">COT75_05440</name>
</gene>
<dbReference type="AlphaFoldDB" id="A0A2H0W7Q5"/>
<dbReference type="InterPro" id="IPR020568">
    <property type="entry name" value="Ribosomal_Su5_D2-typ_SF"/>
</dbReference>
<dbReference type="Pfam" id="PF00204">
    <property type="entry name" value="DNA_gyraseB"/>
    <property type="match status" value="1"/>
</dbReference>
<dbReference type="SMART" id="SM00306">
    <property type="entry name" value="HintN"/>
    <property type="match status" value="1"/>
</dbReference>
<dbReference type="Gene3D" id="3.40.50.670">
    <property type="match status" value="2"/>
</dbReference>
<dbReference type="InterPro" id="IPR002288">
    <property type="entry name" value="DNA_gyrase_B_C"/>
</dbReference>
<dbReference type="SUPFAM" id="SSF56719">
    <property type="entry name" value="Type II DNA topoisomerase"/>
    <property type="match status" value="2"/>
</dbReference>
<dbReference type="PANTHER" id="PTHR45866:SF1">
    <property type="entry name" value="DNA GYRASE SUBUNIT B, MITOCHONDRIAL"/>
    <property type="match status" value="1"/>
</dbReference>
<dbReference type="PROSITE" id="PS50880">
    <property type="entry name" value="TOPRIM"/>
    <property type="match status" value="1"/>
</dbReference>
<evidence type="ECO:0000259" key="12">
    <source>
        <dbReference type="PROSITE" id="PS50880"/>
    </source>
</evidence>
<keyword evidence="5" id="KW-0479">Metal-binding</keyword>
<keyword evidence="9" id="KW-0799">Topoisomerase</keyword>
<dbReference type="InterPro" id="IPR036844">
    <property type="entry name" value="Hint_dom_sf"/>
</dbReference>
<comment type="similarity">
    <text evidence="3">Belongs to the type II topoisomerase GyrB family.</text>
</comment>
<dbReference type="SMART" id="SM00433">
    <property type="entry name" value="TOP2c"/>
    <property type="match status" value="1"/>
</dbReference>
<evidence type="ECO:0000256" key="6">
    <source>
        <dbReference type="ARBA" id="ARBA00022741"/>
    </source>
</evidence>
<protein>
    <recommendedName>
        <fullName evidence="4">DNA topoisomerase (ATP-hydrolyzing)</fullName>
        <ecNumber evidence="4">5.6.2.2</ecNumber>
    </recommendedName>
</protein>
<dbReference type="InterPro" id="IPR013759">
    <property type="entry name" value="Topo_IIA_B_C"/>
</dbReference>
<feature type="domain" description="Toprim" evidence="12">
    <location>
        <begin position="883"/>
        <end position="956"/>
    </location>
</feature>
<dbReference type="EMBL" id="PEZT01000030">
    <property type="protein sequence ID" value="PIS08704.1"/>
    <property type="molecule type" value="Genomic_DNA"/>
</dbReference>
<dbReference type="GO" id="GO:0006265">
    <property type="term" value="P:DNA topological change"/>
    <property type="evidence" value="ECO:0007669"/>
    <property type="project" value="InterPro"/>
</dbReference>
<comment type="cofactor">
    <cofactor evidence="2">
        <name>Mg(2+)</name>
        <dbReference type="ChEBI" id="CHEBI:18420"/>
    </cofactor>
</comment>
<dbReference type="NCBIfam" id="TIGR01443">
    <property type="entry name" value="intein_Cterm"/>
    <property type="match status" value="1"/>
</dbReference>
<evidence type="ECO:0000256" key="9">
    <source>
        <dbReference type="ARBA" id="ARBA00023029"/>
    </source>
</evidence>
<dbReference type="PROSITE" id="PS00177">
    <property type="entry name" value="TOPOISOMERASE_II"/>
    <property type="match status" value="1"/>
</dbReference>
<dbReference type="Gene3D" id="3.30.230.10">
    <property type="match status" value="1"/>
</dbReference>
<dbReference type="CDD" id="cd00822">
    <property type="entry name" value="TopoII_Trans_DNA_gyrase"/>
    <property type="match status" value="1"/>
</dbReference>
<dbReference type="InterPro" id="IPR036890">
    <property type="entry name" value="HATPase_C_sf"/>
</dbReference>
<dbReference type="Pfam" id="PF01751">
    <property type="entry name" value="Toprim"/>
    <property type="match status" value="1"/>
</dbReference>
<evidence type="ECO:0000256" key="1">
    <source>
        <dbReference type="ARBA" id="ARBA00000185"/>
    </source>
</evidence>
<evidence type="ECO:0000256" key="11">
    <source>
        <dbReference type="ARBA" id="ARBA00023235"/>
    </source>
</evidence>
<keyword evidence="6" id="KW-0547">Nucleotide-binding</keyword>
<accession>A0A2H0W7Q5</accession>
<dbReference type="GO" id="GO:0003677">
    <property type="term" value="F:DNA binding"/>
    <property type="evidence" value="ECO:0007669"/>
    <property type="project" value="UniProtKB-KW"/>
</dbReference>
<evidence type="ECO:0000256" key="5">
    <source>
        <dbReference type="ARBA" id="ARBA00022723"/>
    </source>
</evidence>
<dbReference type="InterPro" id="IPR013760">
    <property type="entry name" value="Topo_IIA-like_dom_sf"/>
</dbReference>
<dbReference type="InterPro" id="IPR030934">
    <property type="entry name" value="Intein_C"/>
</dbReference>
<evidence type="ECO:0000256" key="4">
    <source>
        <dbReference type="ARBA" id="ARBA00012895"/>
    </source>
</evidence>
<dbReference type="Gene3D" id="2.170.16.10">
    <property type="entry name" value="Hedgehog/Intein (Hint) domain"/>
    <property type="match status" value="1"/>
</dbReference>
<dbReference type="InterPro" id="IPR018522">
    <property type="entry name" value="TopoIIA_CS"/>
</dbReference>
<keyword evidence="7" id="KW-0067">ATP-binding</keyword>
<dbReference type="CDD" id="cd00081">
    <property type="entry name" value="Hint"/>
    <property type="match status" value="1"/>
</dbReference>
<name>A0A2H0W7Q5_9BACT</name>
<keyword evidence="8" id="KW-0460">Magnesium</keyword>
<dbReference type="Pfam" id="PF14890">
    <property type="entry name" value="Intein_splicing"/>
    <property type="match status" value="1"/>
</dbReference>
<dbReference type="GO" id="GO:0046872">
    <property type="term" value="F:metal ion binding"/>
    <property type="evidence" value="ECO:0007669"/>
    <property type="project" value="UniProtKB-KW"/>
</dbReference>
<evidence type="ECO:0000256" key="7">
    <source>
        <dbReference type="ARBA" id="ARBA00022840"/>
    </source>
</evidence>
<dbReference type="GO" id="GO:0003918">
    <property type="term" value="F:DNA topoisomerase type II (double strand cut, ATP-hydrolyzing) activity"/>
    <property type="evidence" value="ECO:0007669"/>
    <property type="project" value="UniProtKB-EC"/>
</dbReference>
<evidence type="ECO:0000313" key="14">
    <source>
        <dbReference type="Proteomes" id="UP000230093"/>
    </source>
</evidence>
<comment type="caution">
    <text evidence="13">The sequence shown here is derived from an EMBL/GenBank/DDBJ whole genome shotgun (WGS) entry which is preliminary data.</text>
</comment>
<evidence type="ECO:0000256" key="8">
    <source>
        <dbReference type="ARBA" id="ARBA00022842"/>
    </source>
</evidence>
<evidence type="ECO:0000256" key="3">
    <source>
        <dbReference type="ARBA" id="ARBA00010708"/>
    </source>
</evidence>
<dbReference type="SUPFAM" id="SSF55874">
    <property type="entry name" value="ATPase domain of HSP90 chaperone/DNA topoisomerase II/histidine kinase"/>
    <property type="match status" value="1"/>
</dbReference>
<reference evidence="14" key="1">
    <citation type="submission" date="2017-09" db="EMBL/GenBank/DDBJ databases">
        <title>Depth-based differentiation of microbial function through sediment-hosted aquifers and enrichment of novel symbionts in the deep terrestrial subsurface.</title>
        <authorList>
            <person name="Probst A.J."/>
            <person name="Ladd B."/>
            <person name="Jarett J.K."/>
            <person name="Geller-Mcgrath D.E."/>
            <person name="Sieber C.M.K."/>
            <person name="Emerson J.B."/>
            <person name="Anantharaman K."/>
            <person name="Thomas B.C."/>
            <person name="Malmstrom R."/>
            <person name="Stieglmeier M."/>
            <person name="Klingl A."/>
            <person name="Woyke T."/>
            <person name="Ryan C.M."/>
            <person name="Banfield J.F."/>
        </authorList>
    </citation>
    <scope>NUCLEOTIDE SEQUENCE [LARGE SCALE GENOMIC DNA]</scope>
</reference>
<proteinExistence type="inferred from homology"/>
<dbReference type="GO" id="GO:0016539">
    <property type="term" value="P:intein-mediated protein splicing"/>
    <property type="evidence" value="ECO:0007669"/>
    <property type="project" value="InterPro"/>
</dbReference>
<dbReference type="Pfam" id="PF02518">
    <property type="entry name" value="HATPase_c"/>
    <property type="match status" value="1"/>
</dbReference>
<organism evidence="13 14">
    <name type="scientific">Candidatus Beckwithbacteria bacterium CG10_big_fil_rev_8_21_14_0_10_34_10</name>
    <dbReference type="NCBI Taxonomy" id="1974495"/>
    <lineage>
        <taxon>Bacteria</taxon>
        <taxon>Candidatus Beckwithiibacteriota</taxon>
    </lineage>
</organism>
<dbReference type="InterPro" id="IPR014721">
    <property type="entry name" value="Ribsml_uS5_D2-typ_fold_subgr"/>
</dbReference>
<dbReference type="InterPro" id="IPR003594">
    <property type="entry name" value="HATPase_dom"/>
</dbReference>
<dbReference type="SUPFAM" id="SSF54211">
    <property type="entry name" value="Ribosomal protein S5 domain 2-like"/>
    <property type="match status" value="1"/>
</dbReference>
<sequence length="1054" mass="122140">MYIGSTDTRGLHHLVTEIIDNSVDEAIAGSARNVFISINKNDQLTVYDDGRGIPVDIHKKTGLSALEIAMTKLHAGAKFDNRAYQASGGLHGIGASAVNALSSYMKVEVIRNKKLYYQEYKRGKPLKKVKEEKLPKDKNNFYAFTTGTKTTFIPDPTIFKKGIKFNFKTIKTSLRERAYLVAGLYFHLYDERNDRECHFYFEGGIKSLISHMNKNKKTFHPIIYGQKQIDDDYDFPIGVEFSLQYNDGFAENIMSFANVINTPDGGTHLTGFRTALTKAIKDYAVRQGILKGDNGFISEDLKEGLTAVVFIKMPASDIQFESQTKTKLNNSEAQSAVYSVVKETLDVYFEEHPAEAKKVLEKVFLAAKARMAARAARDAVVRKGALEGMTLPGKLADCQENDPQKSEIYIVEGDSAGGCFSGNTKVALADGRNLNFVDLIKEEKKGKINYCYTILQNGKIGIEEILNIRKTKKNTKVIKIILDNNEKIVCTPDHLFMLNDETYKQANSLTKSDSLMPLYKKLSSIKEKKITIDGYEMVFDLQTKRWIFTHLLSDRYNFSNKVYKKKNGAHRHHKDFNKLNNNPNNIERLSREKHLKLHQEILDKTLHRPDVMEKIVKLHKTKKFKDKIRRAMSTPGMRKLLSQRAKKQWQNKDYKKYMARKYIEFYNNNPDYQKKNKQILYKAQKKYWSKVENRQAQAKKTKTFFENNPDRREKLSILSKKQWASPSLLEWRSNKTKKQWTKEFRTKRKNTYNKLYYQETLNALRLVWDKNSKIDKIEYDQLRLNPKRKPNLLKLETFCQRFFNNNLQQMERTITHSNHKIKQIIKLKKRMDVYDLEVLKTHNFALASGVFVHNSAKQGRDRKFQAILPLGGKILNTERARLDKIINFEELKALIIALGMGVGETINTEKLRYHRVIIMCDADVDGEHIVTLLLTFFYRHLRPIVDQGYLYIAMPPLFKIQSGKNIFYAYNEDEREKICQKLKNYTLQRYKGLGEMNPNQLWETTMDPKGRTLKQVTNEDAAQADQVFNMLMGEDVPPRKRFIQTNAKMATLDI</sequence>
<dbReference type="PRINTS" id="PR01159">
    <property type="entry name" value="DNAGYRASEB"/>
</dbReference>
<dbReference type="InterPro" id="IPR001241">
    <property type="entry name" value="Topo_IIA"/>
</dbReference>
<dbReference type="CDD" id="cd16928">
    <property type="entry name" value="HATPase_GyrB-like"/>
    <property type="match status" value="1"/>
</dbReference>
<dbReference type="NCBIfam" id="TIGR01445">
    <property type="entry name" value="intein_Nterm"/>
    <property type="match status" value="1"/>
</dbReference>
<dbReference type="Proteomes" id="UP000230093">
    <property type="component" value="Unassembled WGS sequence"/>
</dbReference>
<evidence type="ECO:0000256" key="10">
    <source>
        <dbReference type="ARBA" id="ARBA00023125"/>
    </source>
</evidence>
<keyword evidence="11" id="KW-0413">Isomerase</keyword>
<keyword evidence="10" id="KW-0238">DNA-binding</keyword>
<dbReference type="GO" id="GO:0005524">
    <property type="term" value="F:ATP binding"/>
    <property type="evidence" value="ECO:0007669"/>
    <property type="project" value="UniProtKB-KW"/>
</dbReference>
<dbReference type="InterPro" id="IPR000565">
    <property type="entry name" value="Topo_IIA_B"/>
</dbReference>
<dbReference type="EC" id="5.6.2.2" evidence="4"/>
<evidence type="ECO:0000313" key="13">
    <source>
        <dbReference type="EMBL" id="PIS08704.1"/>
    </source>
</evidence>
<dbReference type="InterPro" id="IPR006141">
    <property type="entry name" value="Intein_N"/>
</dbReference>